<reference evidence="6 7" key="1">
    <citation type="journal article" date="2013" name="PLoS Genet.">
        <title>The genome and development-dependent transcriptomes of Pyronema confluens: a window into fungal evolution.</title>
        <authorList>
            <person name="Traeger S."/>
            <person name="Altegoer F."/>
            <person name="Freitag M."/>
            <person name="Gabaldon T."/>
            <person name="Kempken F."/>
            <person name="Kumar A."/>
            <person name="Marcet-Houben M."/>
            <person name="Poggeler S."/>
            <person name="Stajich J.E."/>
            <person name="Nowrousian M."/>
        </authorList>
    </citation>
    <scope>NUCLEOTIDE SEQUENCE [LARGE SCALE GENOMIC DNA]</scope>
    <source>
        <strain evidence="7">CBS 100304</strain>
        <tissue evidence="6">Vegetative mycelium</tissue>
    </source>
</reference>
<dbReference type="GO" id="GO:0005737">
    <property type="term" value="C:cytoplasm"/>
    <property type="evidence" value="ECO:0007669"/>
    <property type="project" value="TreeGrafter"/>
</dbReference>
<proteinExistence type="inferred from homology"/>
<dbReference type="InterPro" id="IPR011600">
    <property type="entry name" value="Pept_C14_caspase"/>
</dbReference>
<feature type="domain" description="Peptidase C14 caspase" evidence="5">
    <location>
        <begin position="5"/>
        <end position="59"/>
    </location>
</feature>
<organism evidence="6 7">
    <name type="scientific">Pyronema omphalodes (strain CBS 100304)</name>
    <name type="common">Pyronema confluens</name>
    <dbReference type="NCBI Taxonomy" id="1076935"/>
    <lineage>
        <taxon>Eukaryota</taxon>
        <taxon>Fungi</taxon>
        <taxon>Dikarya</taxon>
        <taxon>Ascomycota</taxon>
        <taxon>Pezizomycotina</taxon>
        <taxon>Pezizomycetes</taxon>
        <taxon>Pezizales</taxon>
        <taxon>Pyronemataceae</taxon>
        <taxon>Pyronema</taxon>
    </lineage>
</organism>
<keyword evidence="7" id="KW-1185">Reference proteome</keyword>
<dbReference type="EMBL" id="HF935203">
    <property type="protein sequence ID" value="CCX04421.1"/>
    <property type="molecule type" value="Genomic_DNA"/>
</dbReference>
<keyword evidence="3" id="KW-0788">Thiol protease</keyword>
<dbReference type="GO" id="GO:0006915">
    <property type="term" value="P:apoptotic process"/>
    <property type="evidence" value="ECO:0007669"/>
    <property type="project" value="UniProtKB-KW"/>
</dbReference>
<dbReference type="AlphaFoldDB" id="U4KUL3"/>
<dbReference type="Proteomes" id="UP000018144">
    <property type="component" value="Unassembled WGS sequence"/>
</dbReference>
<evidence type="ECO:0000313" key="6">
    <source>
        <dbReference type="EMBL" id="CCX04421.1"/>
    </source>
</evidence>
<dbReference type="InterPro" id="IPR029030">
    <property type="entry name" value="Caspase-like_dom_sf"/>
</dbReference>
<evidence type="ECO:0000256" key="4">
    <source>
        <dbReference type="ARBA" id="ARBA00023145"/>
    </source>
</evidence>
<sequence length="62" mass="6858">MAQLQPTRKNILSAMKWLVDDAQPNDSLFLFYSGHGSQVIDRDGDQVHGKDEAICPLDTKAA</sequence>
<accession>U4KUL3</accession>
<evidence type="ECO:0000259" key="5">
    <source>
        <dbReference type="Pfam" id="PF00656"/>
    </source>
</evidence>
<keyword evidence="3" id="KW-0378">Hydrolase</keyword>
<evidence type="ECO:0000256" key="1">
    <source>
        <dbReference type="ARBA" id="ARBA00009005"/>
    </source>
</evidence>
<name>U4KUL3_PYROM</name>
<dbReference type="eggNOG" id="KOG1546">
    <property type="taxonomic scope" value="Eukaryota"/>
</dbReference>
<dbReference type="GO" id="GO:0004197">
    <property type="term" value="F:cysteine-type endopeptidase activity"/>
    <property type="evidence" value="ECO:0007669"/>
    <property type="project" value="InterPro"/>
</dbReference>
<dbReference type="GO" id="GO:0006508">
    <property type="term" value="P:proteolysis"/>
    <property type="evidence" value="ECO:0007669"/>
    <property type="project" value="InterPro"/>
</dbReference>
<dbReference type="Pfam" id="PF00656">
    <property type="entry name" value="Peptidase_C14"/>
    <property type="match status" value="1"/>
</dbReference>
<protein>
    <submittedName>
        <fullName evidence="6">Similar to Metacaspase-1 acc. no. O74477</fullName>
    </submittedName>
</protein>
<dbReference type="PANTHER" id="PTHR48104">
    <property type="entry name" value="METACASPASE-4"/>
    <property type="match status" value="1"/>
</dbReference>
<keyword evidence="2" id="KW-0053">Apoptosis</keyword>
<dbReference type="InterPro" id="IPR050452">
    <property type="entry name" value="Metacaspase"/>
</dbReference>
<dbReference type="OrthoDB" id="5099668at2759"/>
<dbReference type="PANTHER" id="PTHR48104:SF30">
    <property type="entry name" value="METACASPASE-1"/>
    <property type="match status" value="1"/>
</dbReference>
<evidence type="ECO:0000256" key="3">
    <source>
        <dbReference type="ARBA" id="ARBA00022807"/>
    </source>
</evidence>
<keyword evidence="3" id="KW-0645">Protease</keyword>
<evidence type="ECO:0000313" key="7">
    <source>
        <dbReference type="Proteomes" id="UP000018144"/>
    </source>
</evidence>
<dbReference type="Gene3D" id="3.40.50.12660">
    <property type="match status" value="1"/>
</dbReference>
<evidence type="ECO:0000256" key="2">
    <source>
        <dbReference type="ARBA" id="ARBA00022703"/>
    </source>
</evidence>
<dbReference type="SUPFAM" id="SSF52129">
    <property type="entry name" value="Caspase-like"/>
    <property type="match status" value="1"/>
</dbReference>
<keyword evidence="4" id="KW-0865">Zymogen</keyword>
<comment type="similarity">
    <text evidence="1">Belongs to the peptidase C14B family.</text>
</comment>
<gene>
    <name evidence="6" type="ORF">PCON_02037</name>
</gene>